<reference evidence="1" key="1">
    <citation type="submission" date="2018-04" db="EMBL/GenBank/DDBJ databases">
        <title>WGS assembly of Panicum hallii.</title>
        <authorList>
            <person name="Lovell J."/>
            <person name="Jenkins J."/>
            <person name="Lowry D."/>
            <person name="Mamidi S."/>
            <person name="Sreedasyam A."/>
            <person name="Weng X."/>
            <person name="Barry K."/>
            <person name="Bonette J."/>
            <person name="Campitelli B."/>
            <person name="Daum C."/>
            <person name="Gordon S."/>
            <person name="Gould B."/>
            <person name="Lipzen A."/>
            <person name="Macqueen A."/>
            <person name="Palacio-Mejia J."/>
            <person name="Plott C."/>
            <person name="Shakirov E."/>
            <person name="Shu S."/>
            <person name="Yoshinaga Y."/>
            <person name="Zane M."/>
            <person name="Rokhsar D."/>
            <person name="Grimwood J."/>
            <person name="Schmutz J."/>
            <person name="Juenger T."/>
        </authorList>
    </citation>
    <scope>NUCLEOTIDE SEQUENCE [LARGE SCALE GENOMIC DNA]</scope>
    <source>
        <strain evidence="1">FIL2</strain>
    </source>
</reference>
<name>A0A2T8KIK3_9POAL</name>
<protein>
    <submittedName>
        <fullName evidence="1">Uncharacterized protein</fullName>
    </submittedName>
</protein>
<dbReference type="Proteomes" id="UP000243499">
    <property type="component" value="Chromosome 3"/>
</dbReference>
<gene>
    <name evidence="1" type="ORF">PAHAL_3G181700</name>
</gene>
<dbReference type="EMBL" id="CM008048">
    <property type="protein sequence ID" value="PVH62013.1"/>
    <property type="molecule type" value="Genomic_DNA"/>
</dbReference>
<dbReference type="Gramene" id="PVH62013">
    <property type="protein sequence ID" value="PVH62013"/>
    <property type="gene ID" value="PAHAL_3G181700"/>
</dbReference>
<sequence>MIQCLHRARFSYNPKSFGMQRDMPIGRLGVPVRDLPGTTLLLPDLHEAPIAHREKEAAGQPPGARRALPLLNRAGLAMQAWRRAPEACALRVAWPERHRKQATAELSRGNTQARPAVSRASNRKLPRFVYRPAEEPVPCKPMRSPTGKCLTRSADLASVHMDFLFRGL</sequence>
<proteinExistence type="predicted"/>
<organism evidence="1">
    <name type="scientific">Panicum hallii</name>
    <dbReference type="NCBI Taxonomy" id="206008"/>
    <lineage>
        <taxon>Eukaryota</taxon>
        <taxon>Viridiplantae</taxon>
        <taxon>Streptophyta</taxon>
        <taxon>Embryophyta</taxon>
        <taxon>Tracheophyta</taxon>
        <taxon>Spermatophyta</taxon>
        <taxon>Magnoliopsida</taxon>
        <taxon>Liliopsida</taxon>
        <taxon>Poales</taxon>
        <taxon>Poaceae</taxon>
        <taxon>PACMAD clade</taxon>
        <taxon>Panicoideae</taxon>
        <taxon>Panicodae</taxon>
        <taxon>Paniceae</taxon>
        <taxon>Panicinae</taxon>
        <taxon>Panicum</taxon>
        <taxon>Panicum sect. Panicum</taxon>
    </lineage>
</organism>
<dbReference type="AlphaFoldDB" id="A0A2T8KIK3"/>
<accession>A0A2T8KIK3</accession>
<evidence type="ECO:0000313" key="1">
    <source>
        <dbReference type="EMBL" id="PVH62013.1"/>
    </source>
</evidence>